<dbReference type="OrthoDB" id="9851786at2"/>
<dbReference type="KEGG" id="tpla:ElP_62830"/>
<protein>
    <submittedName>
        <fullName evidence="3">Uncharacterized protein</fullName>
    </submittedName>
</protein>
<keyword evidence="4" id="KW-1185">Reference proteome</keyword>
<name>A0A518HBV1_9BACT</name>
<organism evidence="3 4">
    <name type="scientific">Tautonia plasticadhaerens</name>
    <dbReference type="NCBI Taxonomy" id="2527974"/>
    <lineage>
        <taxon>Bacteria</taxon>
        <taxon>Pseudomonadati</taxon>
        <taxon>Planctomycetota</taxon>
        <taxon>Planctomycetia</taxon>
        <taxon>Isosphaerales</taxon>
        <taxon>Isosphaeraceae</taxon>
        <taxon>Tautonia</taxon>
    </lineage>
</organism>
<dbReference type="RefSeq" id="WP_145276742.1">
    <property type="nucleotide sequence ID" value="NZ_CP036426.1"/>
</dbReference>
<dbReference type="Proteomes" id="UP000317835">
    <property type="component" value="Chromosome"/>
</dbReference>
<feature type="coiled-coil region" evidence="1">
    <location>
        <begin position="37"/>
        <end position="173"/>
    </location>
</feature>
<evidence type="ECO:0000313" key="4">
    <source>
        <dbReference type="Proteomes" id="UP000317835"/>
    </source>
</evidence>
<evidence type="ECO:0000313" key="3">
    <source>
        <dbReference type="EMBL" id="QDV38331.1"/>
    </source>
</evidence>
<keyword evidence="2" id="KW-1133">Transmembrane helix</keyword>
<keyword evidence="2" id="KW-0812">Transmembrane</keyword>
<reference evidence="3 4" key="1">
    <citation type="submission" date="2019-02" db="EMBL/GenBank/DDBJ databases">
        <title>Deep-cultivation of Planctomycetes and their phenomic and genomic characterization uncovers novel biology.</title>
        <authorList>
            <person name="Wiegand S."/>
            <person name="Jogler M."/>
            <person name="Boedeker C."/>
            <person name="Pinto D."/>
            <person name="Vollmers J."/>
            <person name="Rivas-Marin E."/>
            <person name="Kohn T."/>
            <person name="Peeters S.H."/>
            <person name="Heuer A."/>
            <person name="Rast P."/>
            <person name="Oberbeckmann S."/>
            <person name="Bunk B."/>
            <person name="Jeske O."/>
            <person name="Meyerdierks A."/>
            <person name="Storesund J.E."/>
            <person name="Kallscheuer N."/>
            <person name="Luecker S."/>
            <person name="Lage O.M."/>
            <person name="Pohl T."/>
            <person name="Merkel B.J."/>
            <person name="Hornburger P."/>
            <person name="Mueller R.-W."/>
            <person name="Bruemmer F."/>
            <person name="Labrenz M."/>
            <person name="Spormann A.M."/>
            <person name="Op den Camp H."/>
            <person name="Overmann J."/>
            <person name="Amann R."/>
            <person name="Jetten M.S.M."/>
            <person name="Mascher T."/>
            <person name="Medema M.H."/>
            <person name="Devos D.P."/>
            <person name="Kaster A.-K."/>
            <person name="Ovreas L."/>
            <person name="Rohde M."/>
            <person name="Galperin M.Y."/>
            <person name="Jogler C."/>
        </authorList>
    </citation>
    <scope>NUCLEOTIDE SEQUENCE [LARGE SCALE GENOMIC DNA]</scope>
    <source>
        <strain evidence="3 4">ElP</strain>
    </source>
</reference>
<evidence type="ECO:0000256" key="1">
    <source>
        <dbReference type="SAM" id="Coils"/>
    </source>
</evidence>
<gene>
    <name evidence="3" type="ORF">ElP_62830</name>
</gene>
<sequence>MSTAGKVLSVLVTLMALVSIYLLAMVSQLNRSWGRGIESVSEQIEQVSQETRQAQADAYSIEQQVLSTRQATDAQLRSLRITLEDLQNRVSVLQESQLRLQLRLQEEQGLIAGMQQATADKEQEQARLQASLDEANARREQLAAENAEKLDRLQSLRQQFTTLLAENEELLDRVASRGAGPEPSDAESSD</sequence>
<evidence type="ECO:0000256" key="2">
    <source>
        <dbReference type="SAM" id="Phobius"/>
    </source>
</evidence>
<keyword evidence="1" id="KW-0175">Coiled coil</keyword>
<feature type="transmembrane region" description="Helical" evidence="2">
    <location>
        <begin position="6"/>
        <end position="26"/>
    </location>
</feature>
<dbReference type="EMBL" id="CP036426">
    <property type="protein sequence ID" value="QDV38331.1"/>
    <property type="molecule type" value="Genomic_DNA"/>
</dbReference>
<proteinExistence type="predicted"/>
<accession>A0A518HBV1</accession>
<keyword evidence="2" id="KW-0472">Membrane</keyword>
<dbReference type="AlphaFoldDB" id="A0A518HBV1"/>